<name>A0A8J9Z7J8_BRALA</name>
<gene>
    <name evidence="1" type="primary">Hypp8530</name>
    <name evidence="1" type="ORF">BLAG_LOCUS10340</name>
</gene>
<dbReference type="EMBL" id="OV696702">
    <property type="protein sequence ID" value="CAH1249135.1"/>
    <property type="molecule type" value="Genomic_DNA"/>
</dbReference>
<evidence type="ECO:0000313" key="2">
    <source>
        <dbReference type="Proteomes" id="UP000838412"/>
    </source>
</evidence>
<proteinExistence type="predicted"/>
<dbReference type="Proteomes" id="UP000838412">
    <property type="component" value="Chromosome 17"/>
</dbReference>
<keyword evidence="2" id="KW-1185">Reference proteome</keyword>
<accession>A0A8J9Z7J8</accession>
<protein>
    <submittedName>
        <fullName evidence="1">Hypp8530 protein</fullName>
    </submittedName>
</protein>
<evidence type="ECO:0000313" key="1">
    <source>
        <dbReference type="EMBL" id="CAH1249135.1"/>
    </source>
</evidence>
<reference evidence="1" key="1">
    <citation type="submission" date="2022-01" db="EMBL/GenBank/DDBJ databases">
        <authorList>
            <person name="Braso-Vives M."/>
        </authorList>
    </citation>
    <scope>NUCLEOTIDE SEQUENCE</scope>
</reference>
<organism evidence="1 2">
    <name type="scientific">Branchiostoma lanceolatum</name>
    <name type="common">Common lancelet</name>
    <name type="synonym">Amphioxus lanceolatum</name>
    <dbReference type="NCBI Taxonomy" id="7740"/>
    <lineage>
        <taxon>Eukaryota</taxon>
        <taxon>Metazoa</taxon>
        <taxon>Chordata</taxon>
        <taxon>Cephalochordata</taxon>
        <taxon>Leptocardii</taxon>
        <taxon>Amphioxiformes</taxon>
        <taxon>Branchiostomatidae</taxon>
        <taxon>Branchiostoma</taxon>
    </lineage>
</organism>
<sequence length="87" mass="9802">MCFSWGPVERFSRQENGPYAATASGRPLFVLLQKGLMASRPSPALRANSYGRGEAPAQPLFHSVPLVMRFPQSFTCWARSEEWRAQE</sequence>
<dbReference type="AlphaFoldDB" id="A0A8J9Z7J8"/>